<organism evidence="2">
    <name type="scientific">marine sediment metagenome</name>
    <dbReference type="NCBI Taxonomy" id="412755"/>
    <lineage>
        <taxon>unclassified sequences</taxon>
        <taxon>metagenomes</taxon>
        <taxon>ecological metagenomes</taxon>
    </lineage>
</organism>
<dbReference type="PANTHER" id="PTHR47642">
    <property type="entry name" value="ATP-DEPENDENT DNA HELICASE"/>
    <property type="match status" value="1"/>
</dbReference>
<dbReference type="InterPro" id="IPR051055">
    <property type="entry name" value="PIF1_helicase"/>
</dbReference>
<dbReference type="SUPFAM" id="SSF52540">
    <property type="entry name" value="P-loop containing nucleoside triphosphate hydrolases"/>
    <property type="match status" value="1"/>
</dbReference>
<feature type="domain" description="UvrD-like helicase C-terminal" evidence="1">
    <location>
        <begin position="420"/>
        <end position="471"/>
    </location>
</feature>
<accession>A0A0F9U1P1</accession>
<dbReference type="EMBL" id="LAZR01000158">
    <property type="protein sequence ID" value="KKN85464.1"/>
    <property type="molecule type" value="Genomic_DNA"/>
</dbReference>
<evidence type="ECO:0000259" key="1">
    <source>
        <dbReference type="Pfam" id="PF13538"/>
    </source>
</evidence>
<dbReference type="Gene3D" id="3.40.50.300">
    <property type="entry name" value="P-loop containing nucleotide triphosphate hydrolases"/>
    <property type="match status" value="3"/>
</dbReference>
<dbReference type="Pfam" id="PF13538">
    <property type="entry name" value="UvrD_C_2"/>
    <property type="match status" value="1"/>
</dbReference>
<dbReference type="CDD" id="cd18809">
    <property type="entry name" value="SF1_C_RecD"/>
    <property type="match status" value="1"/>
</dbReference>
<dbReference type="PANTHER" id="PTHR47642:SF5">
    <property type="entry name" value="ATP-DEPENDENT DNA HELICASE"/>
    <property type="match status" value="1"/>
</dbReference>
<dbReference type="Pfam" id="PF13604">
    <property type="entry name" value="AAA_30"/>
    <property type="match status" value="1"/>
</dbReference>
<evidence type="ECO:0000313" key="2">
    <source>
        <dbReference type="EMBL" id="KKN85464.1"/>
    </source>
</evidence>
<proteinExistence type="predicted"/>
<protein>
    <recommendedName>
        <fullName evidence="1">UvrD-like helicase C-terminal domain-containing protein</fullName>
    </recommendedName>
</protein>
<dbReference type="InterPro" id="IPR027785">
    <property type="entry name" value="UvrD-like_helicase_C"/>
</dbReference>
<comment type="caution">
    <text evidence="2">The sequence shown here is derived from an EMBL/GenBank/DDBJ whole genome shotgun (WGS) entry which is preliminary data.</text>
</comment>
<sequence>MSSIDRIFDGKTAAQIAKCDINYKDGLKGDQPDAFDAIKIFVDQPVGGMFLLDGVAGSGKTYLMNVVIQYIGDVTKREILVTAPTHKAVKVIRQHVHDSRVNFATIHSALGLKEHIDGHGIISFVKDKFLPCKLDKIQFLIVDETSMLDDGLYEEIRIYASRGLKVLFVGDSLQIPPVNKPDSIPFNRDYRREDDIGYTKMDTIIRQAEGNPIIDYSFKIREMIYRPDPVPIKKGNMTKQGSIQFVPRSDKDRFIITEILPEYTSEAFQRDNDHVKILAWRNATVDTYNAMIRHHIYQQKDLAKYLPGERLIAMEPLMEDKVVMVHNSEEMEIMDYEIKDWDEDGTPFKYYNAHVNIFRDDEGWTEFIVKLIHEDSEKKYNDLLQRQANYAKSLPSGSFQARSAWMDFYEFKRTFFWVRYSYAITCHKSQGSTYNIAVVMEDDIEKNRDTYEKNRILYTACTRPRRDLIIIY</sequence>
<name>A0A0F9U1P1_9ZZZZ</name>
<dbReference type="InterPro" id="IPR027417">
    <property type="entry name" value="P-loop_NTPase"/>
</dbReference>
<dbReference type="AlphaFoldDB" id="A0A0F9U1P1"/>
<gene>
    <name evidence="2" type="ORF">LCGC14_0277830</name>
</gene>
<reference evidence="2" key="1">
    <citation type="journal article" date="2015" name="Nature">
        <title>Complex archaea that bridge the gap between prokaryotes and eukaryotes.</title>
        <authorList>
            <person name="Spang A."/>
            <person name="Saw J.H."/>
            <person name="Jorgensen S.L."/>
            <person name="Zaremba-Niedzwiedzka K."/>
            <person name="Martijn J."/>
            <person name="Lind A.E."/>
            <person name="van Eijk R."/>
            <person name="Schleper C."/>
            <person name="Guy L."/>
            <person name="Ettema T.J."/>
        </authorList>
    </citation>
    <scope>NUCLEOTIDE SEQUENCE</scope>
</reference>